<organism evidence="6 7">
    <name type="scientific">Campylobacter cuniculorum DSM 23162 = LMG 24588</name>
    <dbReference type="NCBI Taxonomy" id="1121267"/>
    <lineage>
        <taxon>Bacteria</taxon>
        <taxon>Pseudomonadati</taxon>
        <taxon>Campylobacterota</taxon>
        <taxon>Epsilonproteobacteria</taxon>
        <taxon>Campylobacterales</taxon>
        <taxon>Campylobacteraceae</taxon>
        <taxon>Campylobacter</taxon>
    </lineage>
</organism>
<dbReference type="AlphaFoldDB" id="A0A1W6BY40"/>
<dbReference type="OrthoDB" id="5441488at2"/>
<evidence type="ECO:0000256" key="2">
    <source>
        <dbReference type="PROSITE-ProRule" id="PRU00284"/>
    </source>
</evidence>
<proteinExistence type="predicted"/>
<accession>A0A1W6BY40</accession>
<dbReference type="PANTHER" id="PTHR32089:SF112">
    <property type="entry name" value="LYSOZYME-LIKE PROTEIN-RELATED"/>
    <property type="match status" value="1"/>
</dbReference>
<dbReference type="EMBL" id="CP020867">
    <property type="protein sequence ID" value="ARJ56950.1"/>
    <property type="molecule type" value="Genomic_DNA"/>
</dbReference>
<name>A0A1W6BY40_9BACT</name>
<feature type="domain" description="Methyl-accepting transducer" evidence="5">
    <location>
        <begin position="274"/>
        <end position="510"/>
    </location>
</feature>
<dbReference type="GO" id="GO:0007165">
    <property type="term" value="P:signal transduction"/>
    <property type="evidence" value="ECO:0007669"/>
    <property type="project" value="UniProtKB-KW"/>
</dbReference>
<dbReference type="PANTHER" id="PTHR32089">
    <property type="entry name" value="METHYL-ACCEPTING CHEMOTAXIS PROTEIN MCPB"/>
    <property type="match status" value="1"/>
</dbReference>
<dbReference type="PROSITE" id="PS50111">
    <property type="entry name" value="CHEMOTAXIS_TRANSDUC_2"/>
    <property type="match status" value="1"/>
</dbReference>
<gene>
    <name evidence="6" type="ORF">CCUN_1362</name>
</gene>
<dbReference type="Pfam" id="PF12729">
    <property type="entry name" value="4HB_MCP_1"/>
    <property type="match status" value="1"/>
</dbReference>
<dbReference type="STRING" id="1121267.CCUN_1362"/>
<reference evidence="6 7" key="1">
    <citation type="submission" date="2017-04" db="EMBL/GenBank/DDBJ databases">
        <title>Complete genome sequence of the Campylobacter cuniculorum type strain LMG24588.</title>
        <authorList>
            <person name="Miller W.G."/>
            <person name="Yee E."/>
            <person name="Revez J."/>
            <person name="Bono J.L."/>
            <person name="Rossi M."/>
        </authorList>
    </citation>
    <scope>NUCLEOTIDE SEQUENCE [LARGE SCALE GENOMIC DNA]</scope>
    <source>
        <strain evidence="6 7">LMG 24588</strain>
    </source>
</reference>
<dbReference type="GO" id="GO:0016020">
    <property type="term" value="C:membrane"/>
    <property type="evidence" value="ECO:0007669"/>
    <property type="project" value="InterPro"/>
</dbReference>
<feature type="coiled-coil region" evidence="3">
    <location>
        <begin position="74"/>
        <end position="108"/>
    </location>
</feature>
<dbReference type="InterPro" id="IPR004089">
    <property type="entry name" value="MCPsignal_dom"/>
</dbReference>
<dbReference type="Proteomes" id="UP000192902">
    <property type="component" value="Chromosome"/>
</dbReference>
<evidence type="ECO:0000313" key="6">
    <source>
        <dbReference type="EMBL" id="ARJ56950.1"/>
    </source>
</evidence>
<feature type="transmembrane region" description="Helical" evidence="4">
    <location>
        <begin position="194"/>
        <end position="215"/>
    </location>
</feature>
<evidence type="ECO:0000313" key="7">
    <source>
        <dbReference type="Proteomes" id="UP000192902"/>
    </source>
</evidence>
<dbReference type="eggNOG" id="COG0840">
    <property type="taxonomic scope" value="Bacteria"/>
</dbReference>
<keyword evidence="4" id="KW-0812">Transmembrane</keyword>
<keyword evidence="4" id="KW-1133">Transmembrane helix</keyword>
<sequence length="546" mass="61271">MKKKNFGISTRLYLSFAFIIIVMLMIAFFSLITINTLDTILTTATGENALLSRQAINFRGSVHDRSILIRDAVLATDAQDLQKTLAQIKKLEDDYTNAEKNLQEILSKGHANTDIRTMAANIEKIKIQTFKTYTEIIAKINQNDIEEAEKILAHTARAQFIVWLAEINKLIDYEEQLNNELTIAALKQISSFKIIMSFIIVIAIVISLIIIYFIVRYIRNLVGGEPSEVNHIISEVANGNLTQKIETKEQSSILYSVSKMQEKLKNIIEKMIVISKQLEEKTDFVVKRISETEKSMIIQRQTSKESALRIKEATQKTQNISQIVLETEQNSKNTTEVCENNKKSVEDTATQMEIIADNSAKLSEQISFLSEHAQSIGTSTDLISEITDQTNLLALNAAIEAARAGEVGRGFAVVADEIRKLAEKTGGATNQIAVINKKIQEETVATANAIEESIPLINKGQKLSEDIRDSVDLIYNQANDSLLKAEEVSKEVAEQVKLMEEIEKQVISMADISEQTKQAVSENKQAMFELKKVSDHLQDEIKIFRI</sequence>
<keyword evidence="1 2" id="KW-0807">Transducer</keyword>
<evidence type="ECO:0000256" key="4">
    <source>
        <dbReference type="SAM" id="Phobius"/>
    </source>
</evidence>
<dbReference type="SUPFAM" id="SSF58104">
    <property type="entry name" value="Methyl-accepting chemotaxis protein (MCP) signaling domain"/>
    <property type="match status" value="1"/>
</dbReference>
<evidence type="ECO:0000256" key="3">
    <source>
        <dbReference type="SAM" id="Coils"/>
    </source>
</evidence>
<feature type="transmembrane region" description="Helical" evidence="4">
    <location>
        <begin position="12"/>
        <end position="32"/>
    </location>
</feature>
<keyword evidence="3" id="KW-0175">Coiled coil</keyword>
<evidence type="ECO:0000259" key="5">
    <source>
        <dbReference type="PROSITE" id="PS50111"/>
    </source>
</evidence>
<dbReference type="KEGG" id="ccun:CCUN_1362"/>
<dbReference type="RefSeq" id="WP_027306553.1">
    <property type="nucleotide sequence ID" value="NZ_CP020867.1"/>
</dbReference>
<dbReference type="Pfam" id="PF00015">
    <property type="entry name" value="MCPsignal"/>
    <property type="match status" value="1"/>
</dbReference>
<evidence type="ECO:0000256" key="1">
    <source>
        <dbReference type="ARBA" id="ARBA00023224"/>
    </source>
</evidence>
<protein>
    <submittedName>
        <fullName evidence="6">4HB_MCP sensor-containing MCP-domain signal transduction protein</fullName>
    </submittedName>
</protein>
<dbReference type="SMART" id="SM00283">
    <property type="entry name" value="MA"/>
    <property type="match status" value="1"/>
</dbReference>
<dbReference type="InterPro" id="IPR024478">
    <property type="entry name" value="HlyB_4HB_MCP"/>
</dbReference>
<dbReference type="Gene3D" id="1.10.287.950">
    <property type="entry name" value="Methyl-accepting chemotaxis protein"/>
    <property type="match status" value="1"/>
</dbReference>
<keyword evidence="4" id="KW-0472">Membrane</keyword>